<gene>
    <name evidence="2" type="ORF">V6N12_019415</name>
</gene>
<keyword evidence="3" id="KW-1185">Reference proteome</keyword>
<comment type="caution">
    <text evidence="2">The sequence shown here is derived from an EMBL/GenBank/DDBJ whole genome shotgun (WGS) entry which is preliminary data.</text>
</comment>
<dbReference type="Proteomes" id="UP001472677">
    <property type="component" value="Unassembled WGS sequence"/>
</dbReference>
<sequence length="247" mass="27201">MGDEGKGDQQRNKKGGWGRAWPLDGGHVGDGDEEVEGGSVAGSWRYPIRDPIPSKADWLVSPITLSSDFTHLSYMVAMNGDWLWASFEHLLLLLVLLCIAAIKPPIGFAQTDSLGWLPSLDRSFSVPTAYRMGMGLGNANNHRNTLIFEQGDASGEPIMVVARRLVQACRDARSLRGGRPVLTWSQQCPHVVVQWKCSDAEVNFSHVPRAADSVADCLAKNGFEVDHRGQFYFQPSGFVLSVYHEDC</sequence>
<feature type="compositionally biased region" description="Basic and acidic residues" evidence="1">
    <location>
        <begin position="1"/>
        <end position="11"/>
    </location>
</feature>
<accession>A0ABR2BM59</accession>
<organism evidence="2 3">
    <name type="scientific">Hibiscus sabdariffa</name>
    <name type="common">roselle</name>
    <dbReference type="NCBI Taxonomy" id="183260"/>
    <lineage>
        <taxon>Eukaryota</taxon>
        <taxon>Viridiplantae</taxon>
        <taxon>Streptophyta</taxon>
        <taxon>Embryophyta</taxon>
        <taxon>Tracheophyta</taxon>
        <taxon>Spermatophyta</taxon>
        <taxon>Magnoliopsida</taxon>
        <taxon>eudicotyledons</taxon>
        <taxon>Gunneridae</taxon>
        <taxon>Pentapetalae</taxon>
        <taxon>rosids</taxon>
        <taxon>malvids</taxon>
        <taxon>Malvales</taxon>
        <taxon>Malvaceae</taxon>
        <taxon>Malvoideae</taxon>
        <taxon>Hibiscus</taxon>
    </lineage>
</organism>
<dbReference type="EMBL" id="JBBPBM010000103">
    <property type="protein sequence ID" value="KAK8508236.1"/>
    <property type="molecule type" value="Genomic_DNA"/>
</dbReference>
<protein>
    <submittedName>
        <fullName evidence="2">Uncharacterized protein</fullName>
    </submittedName>
</protein>
<feature type="region of interest" description="Disordered" evidence="1">
    <location>
        <begin position="1"/>
        <end position="36"/>
    </location>
</feature>
<name>A0ABR2BM59_9ROSI</name>
<reference evidence="2 3" key="1">
    <citation type="journal article" date="2024" name="G3 (Bethesda)">
        <title>Genome assembly of Hibiscus sabdariffa L. provides insights into metabolisms of medicinal natural products.</title>
        <authorList>
            <person name="Kim T."/>
        </authorList>
    </citation>
    <scope>NUCLEOTIDE SEQUENCE [LARGE SCALE GENOMIC DNA]</scope>
    <source>
        <strain evidence="2">TK-2024</strain>
        <tissue evidence="2">Old leaves</tissue>
    </source>
</reference>
<evidence type="ECO:0000313" key="3">
    <source>
        <dbReference type="Proteomes" id="UP001472677"/>
    </source>
</evidence>
<evidence type="ECO:0000313" key="2">
    <source>
        <dbReference type="EMBL" id="KAK8508236.1"/>
    </source>
</evidence>
<proteinExistence type="predicted"/>
<evidence type="ECO:0000256" key="1">
    <source>
        <dbReference type="SAM" id="MobiDB-lite"/>
    </source>
</evidence>